<dbReference type="SUPFAM" id="SSF55785">
    <property type="entry name" value="PYP-like sensor domain (PAS domain)"/>
    <property type="match status" value="1"/>
</dbReference>
<dbReference type="InterPro" id="IPR036890">
    <property type="entry name" value="HATPase_C_sf"/>
</dbReference>
<feature type="domain" description="Histidine kinase" evidence="12">
    <location>
        <begin position="440"/>
        <end position="648"/>
    </location>
</feature>
<keyword evidence="6" id="KW-0547">Nucleotide-binding</keyword>
<dbReference type="Pfam" id="PF02518">
    <property type="entry name" value="HATPase_c"/>
    <property type="match status" value="1"/>
</dbReference>
<dbReference type="Proteomes" id="UP000233256">
    <property type="component" value="Unassembled WGS sequence"/>
</dbReference>
<dbReference type="Gene3D" id="3.30.450.20">
    <property type="entry name" value="PAS domain"/>
    <property type="match status" value="1"/>
</dbReference>
<dbReference type="SMART" id="SM00387">
    <property type="entry name" value="HATPase_c"/>
    <property type="match status" value="1"/>
</dbReference>
<proteinExistence type="predicted"/>
<dbReference type="SUPFAM" id="SSF47384">
    <property type="entry name" value="Homodimeric domain of signal transducing histidine kinase"/>
    <property type="match status" value="1"/>
</dbReference>
<dbReference type="PROSITE" id="PS50112">
    <property type="entry name" value="PAS"/>
    <property type="match status" value="1"/>
</dbReference>
<name>A0A2N1PVH1_9BACT</name>
<keyword evidence="11" id="KW-0472">Membrane</keyword>
<dbReference type="InterPro" id="IPR003661">
    <property type="entry name" value="HisK_dim/P_dom"/>
</dbReference>
<evidence type="ECO:0000256" key="6">
    <source>
        <dbReference type="ARBA" id="ARBA00022741"/>
    </source>
</evidence>
<dbReference type="AlphaFoldDB" id="A0A2N1PVH1"/>
<dbReference type="SUPFAM" id="SSF55874">
    <property type="entry name" value="ATPase domain of HSP90 chaperone/DNA topoisomerase II/histidine kinase"/>
    <property type="match status" value="1"/>
</dbReference>
<comment type="subcellular location">
    <subcellularLocation>
        <location evidence="2">Membrane</location>
    </subcellularLocation>
</comment>
<keyword evidence="9" id="KW-0902">Two-component regulatory system</keyword>
<dbReference type="GO" id="GO:0016020">
    <property type="term" value="C:membrane"/>
    <property type="evidence" value="ECO:0007669"/>
    <property type="project" value="UniProtKB-SubCell"/>
</dbReference>
<dbReference type="NCBIfam" id="TIGR00229">
    <property type="entry name" value="sensory_box"/>
    <property type="match status" value="1"/>
</dbReference>
<dbReference type="PANTHER" id="PTHR43065:SF10">
    <property type="entry name" value="PEROXIDE STRESS-ACTIVATED HISTIDINE KINASE MAK3"/>
    <property type="match status" value="1"/>
</dbReference>
<dbReference type="InterPro" id="IPR003660">
    <property type="entry name" value="HAMP_dom"/>
</dbReference>
<dbReference type="Gene3D" id="3.30.565.10">
    <property type="entry name" value="Histidine kinase-like ATPase, C-terminal domain"/>
    <property type="match status" value="1"/>
</dbReference>
<feature type="transmembrane region" description="Helical" evidence="11">
    <location>
        <begin position="25"/>
        <end position="46"/>
    </location>
</feature>
<evidence type="ECO:0000259" key="14">
    <source>
        <dbReference type="PROSITE" id="PS50113"/>
    </source>
</evidence>
<dbReference type="Pfam" id="PF00989">
    <property type="entry name" value="PAS"/>
    <property type="match status" value="1"/>
</dbReference>
<evidence type="ECO:0000259" key="13">
    <source>
        <dbReference type="PROSITE" id="PS50112"/>
    </source>
</evidence>
<evidence type="ECO:0000256" key="9">
    <source>
        <dbReference type="ARBA" id="ARBA00023012"/>
    </source>
</evidence>
<evidence type="ECO:0000256" key="7">
    <source>
        <dbReference type="ARBA" id="ARBA00022777"/>
    </source>
</evidence>
<keyword evidence="10" id="KW-0175">Coiled coil</keyword>
<dbReference type="InterPro" id="IPR036097">
    <property type="entry name" value="HisK_dim/P_sf"/>
</dbReference>
<evidence type="ECO:0000256" key="3">
    <source>
        <dbReference type="ARBA" id="ARBA00012438"/>
    </source>
</evidence>
<accession>A0A2N1PVH1</accession>
<dbReference type="PROSITE" id="PS50885">
    <property type="entry name" value="HAMP"/>
    <property type="match status" value="1"/>
</dbReference>
<dbReference type="EMBL" id="PGXC01000001">
    <property type="protein sequence ID" value="PKK92308.1"/>
    <property type="molecule type" value="Genomic_DNA"/>
</dbReference>
<evidence type="ECO:0000256" key="4">
    <source>
        <dbReference type="ARBA" id="ARBA00022553"/>
    </source>
</evidence>
<comment type="catalytic activity">
    <reaction evidence="1">
        <text>ATP + protein L-histidine = ADP + protein N-phospho-L-histidine.</text>
        <dbReference type="EC" id="2.7.13.3"/>
    </reaction>
</comment>
<evidence type="ECO:0000256" key="5">
    <source>
        <dbReference type="ARBA" id="ARBA00022679"/>
    </source>
</evidence>
<dbReference type="GO" id="GO:0005524">
    <property type="term" value="F:ATP binding"/>
    <property type="evidence" value="ECO:0007669"/>
    <property type="project" value="UniProtKB-KW"/>
</dbReference>
<feature type="transmembrane region" description="Helical" evidence="11">
    <location>
        <begin position="172"/>
        <end position="195"/>
    </location>
</feature>
<reference evidence="16 17" key="1">
    <citation type="journal article" date="2017" name="ISME J.">
        <title>Potential for microbial H2 and metal transformations associated with novel bacteria and archaea in deep terrestrial subsurface sediments.</title>
        <authorList>
            <person name="Hernsdorf A.W."/>
            <person name="Amano Y."/>
            <person name="Miyakawa K."/>
            <person name="Ise K."/>
            <person name="Suzuki Y."/>
            <person name="Anantharaman K."/>
            <person name="Probst A."/>
            <person name="Burstein D."/>
            <person name="Thomas B.C."/>
            <person name="Banfield J.F."/>
        </authorList>
    </citation>
    <scope>NUCLEOTIDE SEQUENCE [LARGE SCALE GENOMIC DNA]</scope>
    <source>
        <strain evidence="16">HGW-Wallbacteria-1</strain>
    </source>
</reference>
<dbReference type="PROSITE" id="PS50109">
    <property type="entry name" value="HIS_KIN"/>
    <property type="match status" value="1"/>
</dbReference>
<evidence type="ECO:0000256" key="2">
    <source>
        <dbReference type="ARBA" id="ARBA00004370"/>
    </source>
</evidence>
<feature type="coiled-coil region" evidence="10">
    <location>
        <begin position="242"/>
        <end position="294"/>
    </location>
</feature>
<keyword evidence="7" id="KW-0418">Kinase</keyword>
<dbReference type="InterPro" id="IPR000014">
    <property type="entry name" value="PAS"/>
</dbReference>
<dbReference type="Pfam" id="PF00512">
    <property type="entry name" value="HisKA"/>
    <property type="match status" value="1"/>
</dbReference>
<keyword evidence="8" id="KW-0067">ATP-binding</keyword>
<dbReference type="InterPro" id="IPR013767">
    <property type="entry name" value="PAS_fold"/>
</dbReference>
<dbReference type="InterPro" id="IPR004358">
    <property type="entry name" value="Sig_transdc_His_kin-like_C"/>
</dbReference>
<dbReference type="SMART" id="SM00091">
    <property type="entry name" value="PAS"/>
    <property type="match status" value="1"/>
</dbReference>
<protein>
    <recommendedName>
        <fullName evidence="3">histidine kinase</fullName>
        <ecNumber evidence="3">2.7.13.3</ecNumber>
    </recommendedName>
</protein>
<evidence type="ECO:0000256" key="1">
    <source>
        <dbReference type="ARBA" id="ARBA00000085"/>
    </source>
</evidence>
<keyword evidence="5" id="KW-0808">Transferase</keyword>
<organism evidence="16 17">
    <name type="scientific">Candidatus Wallbacteria bacterium HGW-Wallbacteria-1</name>
    <dbReference type="NCBI Taxonomy" id="2013854"/>
    <lineage>
        <taxon>Bacteria</taxon>
        <taxon>Candidatus Walliibacteriota</taxon>
    </lineage>
</organism>
<dbReference type="InterPro" id="IPR000700">
    <property type="entry name" value="PAS-assoc_C"/>
</dbReference>
<dbReference type="InterPro" id="IPR003594">
    <property type="entry name" value="HATPase_dom"/>
</dbReference>
<dbReference type="GO" id="GO:0006355">
    <property type="term" value="P:regulation of DNA-templated transcription"/>
    <property type="evidence" value="ECO:0007669"/>
    <property type="project" value="InterPro"/>
</dbReference>
<evidence type="ECO:0000256" key="11">
    <source>
        <dbReference type="SAM" id="Phobius"/>
    </source>
</evidence>
<dbReference type="Gene3D" id="1.10.287.130">
    <property type="match status" value="1"/>
</dbReference>
<dbReference type="CDD" id="cd00130">
    <property type="entry name" value="PAS"/>
    <property type="match status" value="1"/>
</dbReference>
<dbReference type="PRINTS" id="PR00344">
    <property type="entry name" value="BCTRLSENSOR"/>
</dbReference>
<keyword evidence="4" id="KW-0597">Phosphoprotein</keyword>
<evidence type="ECO:0000256" key="8">
    <source>
        <dbReference type="ARBA" id="ARBA00022840"/>
    </source>
</evidence>
<evidence type="ECO:0000256" key="10">
    <source>
        <dbReference type="SAM" id="Coils"/>
    </source>
</evidence>
<evidence type="ECO:0000259" key="15">
    <source>
        <dbReference type="PROSITE" id="PS50885"/>
    </source>
</evidence>
<dbReference type="PANTHER" id="PTHR43065">
    <property type="entry name" value="SENSOR HISTIDINE KINASE"/>
    <property type="match status" value="1"/>
</dbReference>
<keyword evidence="11" id="KW-1133">Transmembrane helix</keyword>
<dbReference type="CDD" id="cd00082">
    <property type="entry name" value="HisKA"/>
    <property type="match status" value="1"/>
</dbReference>
<keyword evidence="11" id="KW-0812">Transmembrane</keyword>
<feature type="domain" description="PAS" evidence="13">
    <location>
        <begin position="305"/>
        <end position="356"/>
    </location>
</feature>
<dbReference type="PROSITE" id="PS50113">
    <property type="entry name" value="PAC"/>
    <property type="match status" value="1"/>
</dbReference>
<evidence type="ECO:0000313" key="17">
    <source>
        <dbReference type="Proteomes" id="UP000233256"/>
    </source>
</evidence>
<gene>
    <name evidence="16" type="ORF">CVV64_02520</name>
</gene>
<feature type="domain" description="PAC" evidence="14">
    <location>
        <begin position="375"/>
        <end position="427"/>
    </location>
</feature>
<evidence type="ECO:0000259" key="12">
    <source>
        <dbReference type="PROSITE" id="PS50109"/>
    </source>
</evidence>
<feature type="domain" description="HAMP" evidence="15">
    <location>
        <begin position="195"/>
        <end position="247"/>
    </location>
</feature>
<evidence type="ECO:0000313" key="16">
    <source>
        <dbReference type="EMBL" id="PKK92308.1"/>
    </source>
</evidence>
<dbReference type="SMART" id="SM00388">
    <property type="entry name" value="HisKA"/>
    <property type="match status" value="1"/>
</dbReference>
<dbReference type="InterPro" id="IPR035965">
    <property type="entry name" value="PAS-like_dom_sf"/>
</dbReference>
<dbReference type="GO" id="GO:0000155">
    <property type="term" value="F:phosphorelay sensor kinase activity"/>
    <property type="evidence" value="ECO:0007669"/>
    <property type="project" value="InterPro"/>
</dbReference>
<sequence length="648" mass="72064">MAFLQENRESGATDLIKTAARYFRIVFVSLLVMGGVGLLLFGMGGFPDLTPSDSGFDRDGKELAARLARIHETDYRTMDYLIRRYHPTPAIVEASIVDKSFTVVVSNRDSMLGSTIKDSNLIELFYGAMGKNPVELSSGTARFFPVRRNNELNQVLIFSRPDPWGPRDVSRYLTLSAATIILLLTGVGALIFSLASRRAKIREYSNAFGDLLEGEFARRMEEGMDEDFAVLAERFNQITARLEAQVRDYEKVNSELLILNREKDDYAREVSGFNERLKEEITIATGDLAAANTELDRRYRELVRLESYNEVILSSVASGIVTTDLDGKVNFFNSAGLRIFGFTVENVIGSDIMDLFAFCPGMAEILSDVSGDDIRDGELEVKDLKGNAHILSLRRSLLKDHHSKTLGAVVVFRDVTETRRLELEAQRNRSLASLGQLAAGVAHEIRNPLGAISGFAELISRSFTPDDNRLKYASRILDEVRHLDRLVGDILDFARPSPPMLDQIEINDVIEEAIEIAASKYGNPQVEFSRWLKRGLPLVMADRNQLRQVFSNILINAADALDGAGKVSVRSRAGQTGRTVEIEISDNGPGMEKRVQENVFNPFFTTKEQGTGLGLAVAYKIIEAHEGRIDVESEPGQGALFRIILPRV</sequence>
<dbReference type="InterPro" id="IPR005467">
    <property type="entry name" value="His_kinase_dom"/>
</dbReference>
<comment type="caution">
    <text evidence="16">The sequence shown here is derived from an EMBL/GenBank/DDBJ whole genome shotgun (WGS) entry which is preliminary data.</text>
</comment>
<dbReference type="EC" id="2.7.13.3" evidence="3"/>